<dbReference type="GO" id="GO:0030313">
    <property type="term" value="C:cell envelope"/>
    <property type="evidence" value="ECO:0007669"/>
    <property type="project" value="UniProtKB-SubCell"/>
</dbReference>
<name>F5RBA2_METUF</name>
<dbReference type="EMBL" id="AFHG01000042">
    <property type="protein sequence ID" value="EGK72238.1"/>
    <property type="molecule type" value="Genomic_DNA"/>
</dbReference>
<evidence type="ECO:0000259" key="6">
    <source>
        <dbReference type="SMART" id="SM00062"/>
    </source>
</evidence>
<accession>F5RBA2</accession>
<evidence type="ECO:0000256" key="1">
    <source>
        <dbReference type="ARBA" id="ARBA00004196"/>
    </source>
</evidence>
<protein>
    <recommendedName>
        <fullName evidence="6">Solute-binding protein family 3/N-terminal domain-containing protein</fullName>
    </recommendedName>
</protein>
<keyword evidence="8" id="KW-1185">Reference proteome</keyword>
<evidence type="ECO:0000256" key="3">
    <source>
        <dbReference type="ARBA" id="ARBA00022729"/>
    </source>
</evidence>
<dbReference type="eggNOG" id="COG0834">
    <property type="taxonomic scope" value="Bacteria"/>
</dbReference>
<dbReference type="AlphaFoldDB" id="F5RBA2"/>
<comment type="caution">
    <text evidence="7">The sequence shown here is derived from an EMBL/GenBank/DDBJ whole genome shotgun (WGS) entry which is preliminary data.</text>
</comment>
<gene>
    <name evidence="7" type="ORF">METUNv1_01542</name>
</gene>
<evidence type="ECO:0000256" key="4">
    <source>
        <dbReference type="RuleBase" id="RU003744"/>
    </source>
</evidence>
<sequence>MTFRMTSSRLKTLLGAALLTAGLLATAAADARDLAEVKSSGQLRVGLYKDFPPYSDEGAGIDVDIARALAEKMGLKAVLASYDAGENMDDDLRNIVWKGTVLGPAVSDVMVHVPVDPVMSQRNPQVRIFGAYHRETLAALRDTEKLPKLDKVADIDQQPLGAEGESILSMALLSSDGGRLRSQLHHFQSMTDARKALESGEIAAFLGMRSQIEPMKAATGNRFTLSNPPPLPGLPQAGWALGMAVVADAADLEQALKKALADMESDGTLDRIFKKHAVTRMPPL</sequence>
<dbReference type="PANTHER" id="PTHR35936:SF17">
    <property type="entry name" value="ARGININE-BINDING EXTRACELLULAR PROTEIN ARTP"/>
    <property type="match status" value="1"/>
</dbReference>
<dbReference type="PANTHER" id="PTHR35936">
    <property type="entry name" value="MEMBRANE-BOUND LYTIC MUREIN TRANSGLYCOSYLASE F"/>
    <property type="match status" value="1"/>
</dbReference>
<comment type="subcellular location">
    <subcellularLocation>
        <location evidence="1">Cell envelope</location>
    </subcellularLocation>
</comment>
<dbReference type="SMART" id="SM00062">
    <property type="entry name" value="PBPb"/>
    <property type="match status" value="1"/>
</dbReference>
<feature type="signal peptide" evidence="5">
    <location>
        <begin position="1"/>
        <end position="31"/>
    </location>
</feature>
<feature type="domain" description="Solute-binding protein family 3/N-terminal" evidence="6">
    <location>
        <begin position="42"/>
        <end position="280"/>
    </location>
</feature>
<reference evidence="7 8" key="1">
    <citation type="journal article" date="2011" name="J. Bacteriol.">
        <title>Genome sequence of Methyloversatilis universalis FAM5T, a methylotrophic representative of the order Rhodocyclales.</title>
        <authorList>
            <person name="Kittichotirat W."/>
            <person name="Good N.M."/>
            <person name="Hall R."/>
            <person name="Bringel F."/>
            <person name="Lajus A."/>
            <person name="Medigue C."/>
            <person name="Smalley N.E."/>
            <person name="Beck D."/>
            <person name="Bumgarner R."/>
            <person name="Vuilleumier S."/>
            <person name="Kalyuzhnaya M.G."/>
        </authorList>
    </citation>
    <scope>NUCLEOTIDE SEQUENCE [LARGE SCALE GENOMIC DNA]</scope>
    <source>
        <strain evidence="8">ATCC BAA-1314 / JCM 13912 / FAM5</strain>
    </source>
</reference>
<comment type="similarity">
    <text evidence="2 4">Belongs to the bacterial solute-binding protein 3 family.</text>
</comment>
<dbReference type="STRING" id="1000565.METUNv1_01542"/>
<evidence type="ECO:0000256" key="5">
    <source>
        <dbReference type="SAM" id="SignalP"/>
    </source>
</evidence>
<feature type="chain" id="PRO_5003330899" description="Solute-binding protein family 3/N-terminal domain-containing protein" evidence="5">
    <location>
        <begin position="32"/>
        <end position="284"/>
    </location>
</feature>
<organism evidence="7 8">
    <name type="scientific">Methyloversatilis universalis (strain ATCC BAA-1314 / DSM 25237 / JCM 13912 / CCUG 52030 / FAM5)</name>
    <dbReference type="NCBI Taxonomy" id="1000565"/>
    <lineage>
        <taxon>Bacteria</taxon>
        <taxon>Pseudomonadati</taxon>
        <taxon>Pseudomonadota</taxon>
        <taxon>Betaproteobacteria</taxon>
        <taxon>Nitrosomonadales</taxon>
        <taxon>Sterolibacteriaceae</taxon>
        <taxon>Methyloversatilis</taxon>
    </lineage>
</organism>
<dbReference type="Proteomes" id="UP000005019">
    <property type="component" value="Unassembled WGS sequence"/>
</dbReference>
<dbReference type="InterPro" id="IPR001638">
    <property type="entry name" value="Solute-binding_3/MltF_N"/>
</dbReference>
<evidence type="ECO:0000313" key="8">
    <source>
        <dbReference type="Proteomes" id="UP000005019"/>
    </source>
</evidence>
<proteinExistence type="inferred from homology"/>
<dbReference type="Gene3D" id="3.40.190.10">
    <property type="entry name" value="Periplasmic binding protein-like II"/>
    <property type="match status" value="3"/>
</dbReference>
<dbReference type="InterPro" id="IPR018313">
    <property type="entry name" value="SBP_3_CS"/>
</dbReference>
<evidence type="ECO:0000256" key="2">
    <source>
        <dbReference type="ARBA" id="ARBA00010333"/>
    </source>
</evidence>
<dbReference type="PROSITE" id="PS01039">
    <property type="entry name" value="SBP_BACTERIAL_3"/>
    <property type="match status" value="1"/>
</dbReference>
<evidence type="ECO:0000313" key="7">
    <source>
        <dbReference type="EMBL" id="EGK72238.1"/>
    </source>
</evidence>
<keyword evidence="3 5" id="KW-0732">Signal</keyword>
<dbReference type="SUPFAM" id="SSF53850">
    <property type="entry name" value="Periplasmic binding protein-like II"/>
    <property type="match status" value="1"/>
</dbReference>